<dbReference type="RefSeq" id="XP_011499261.1">
    <property type="nucleotide sequence ID" value="XM_011500959.1"/>
</dbReference>
<dbReference type="KEGG" id="csol:105363293"/>
<name>A0AAJ7DWS8_9HYME</name>
<gene>
    <name evidence="2" type="primary">LOC105363293</name>
</gene>
<evidence type="ECO:0000313" key="2">
    <source>
        <dbReference type="RefSeq" id="XP_011499261.1"/>
    </source>
</evidence>
<evidence type="ECO:0000313" key="1">
    <source>
        <dbReference type="Proteomes" id="UP000695007"/>
    </source>
</evidence>
<organism evidence="1 2">
    <name type="scientific">Ceratosolen solmsi marchali</name>
    <dbReference type="NCBI Taxonomy" id="326594"/>
    <lineage>
        <taxon>Eukaryota</taxon>
        <taxon>Metazoa</taxon>
        <taxon>Ecdysozoa</taxon>
        <taxon>Arthropoda</taxon>
        <taxon>Hexapoda</taxon>
        <taxon>Insecta</taxon>
        <taxon>Pterygota</taxon>
        <taxon>Neoptera</taxon>
        <taxon>Endopterygota</taxon>
        <taxon>Hymenoptera</taxon>
        <taxon>Apocrita</taxon>
        <taxon>Proctotrupomorpha</taxon>
        <taxon>Chalcidoidea</taxon>
        <taxon>Agaonidae</taxon>
        <taxon>Agaoninae</taxon>
        <taxon>Ceratosolen</taxon>
    </lineage>
</organism>
<dbReference type="SUPFAM" id="SSF53850">
    <property type="entry name" value="Periplasmic binding protein-like II"/>
    <property type="match status" value="1"/>
</dbReference>
<dbReference type="AlphaFoldDB" id="A0AAJ7DWS8"/>
<proteinExistence type="predicted"/>
<reference evidence="2" key="1">
    <citation type="submission" date="2025-08" db="UniProtKB">
        <authorList>
            <consortium name="RefSeq"/>
        </authorList>
    </citation>
    <scope>IDENTIFICATION</scope>
</reference>
<sequence>MVLIAFSSHTIYHMMNKKFDLPFMDLHSLFQNSKYELLAFKGSMINQLLQKKIGKYVMNSRNAARVFYTSSTFELYNEICFSKKKRLAIFEAEDHHETMGKLFCQLVPTKKSYFISSIASGVKRGYRYKRSFDIGIMKLAETGLISAIRTRWINWKVVGNNDMPFQSIDISQVTKNVNLVQN</sequence>
<protein>
    <submittedName>
        <fullName evidence="2">Uncharacterized protein LOC105363293</fullName>
    </submittedName>
</protein>
<accession>A0AAJ7DWS8</accession>
<keyword evidence="1" id="KW-1185">Reference proteome</keyword>
<dbReference type="GeneID" id="105363293"/>
<dbReference type="Proteomes" id="UP000695007">
    <property type="component" value="Unplaced"/>
</dbReference>
<dbReference type="Gene3D" id="3.40.190.10">
    <property type="entry name" value="Periplasmic binding protein-like II"/>
    <property type="match status" value="2"/>
</dbReference>